<evidence type="ECO:0000313" key="2">
    <source>
        <dbReference type="EMBL" id="PKZ17356.1"/>
    </source>
</evidence>
<accession>A0A2I1MB46</accession>
<dbReference type="AlphaFoldDB" id="A0A2I1MB46"/>
<feature type="transmembrane region" description="Helical" evidence="1">
    <location>
        <begin position="227"/>
        <end position="249"/>
    </location>
</feature>
<reference evidence="3 5" key="2">
    <citation type="submission" date="2018-06" db="EMBL/GenBank/DDBJ databases">
        <authorList>
            <consortium name="Pathogen Informatics"/>
            <person name="Doyle S."/>
        </authorList>
    </citation>
    <scope>NUCLEOTIDE SEQUENCE [LARGE SCALE GENOMIC DNA]</scope>
    <source>
        <strain evidence="3 5">NCTC9810</strain>
    </source>
</reference>
<keyword evidence="1" id="KW-1133">Transmembrane helix</keyword>
<protein>
    <submittedName>
        <fullName evidence="3">Nucleoside recognition</fullName>
    </submittedName>
</protein>
<dbReference type="EMBL" id="PKGS01000001">
    <property type="protein sequence ID" value="PKZ17356.1"/>
    <property type="molecule type" value="Genomic_DNA"/>
</dbReference>
<evidence type="ECO:0000313" key="4">
    <source>
        <dbReference type="Proteomes" id="UP000234335"/>
    </source>
</evidence>
<dbReference type="Proteomes" id="UP000234335">
    <property type="component" value="Unassembled WGS sequence"/>
</dbReference>
<organism evidence="2 4">
    <name type="scientific">Anaerococcus octavius</name>
    <dbReference type="NCBI Taxonomy" id="54007"/>
    <lineage>
        <taxon>Bacteria</taxon>
        <taxon>Bacillati</taxon>
        <taxon>Bacillota</taxon>
        <taxon>Tissierellia</taxon>
        <taxon>Tissierellales</taxon>
        <taxon>Peptoniphilaceae</taxon>
        <taxon>Anaerococcus</taxon>
    </lineage>
</organism>
<gene>
    <name evidence="2" type="ORF">CYJ34_01220</name>
    <name evidence="3" type="ORF">NCTC9810_01372</name>
</gene>
<evidence type="ECO:0000313" key="5">
    <source>
        <dbReference type="Proteomes" id="UP000255124"/>
    </source>
</evidence>
<evidence type="ECO:0000256" key="1">
    <source>
        <dbReference type="SAM" id="Phobius"/>
    </source>
</evidence>
<keyword evidence="1" id="KW-0472">Membrane</keyword>
<feature type="transmembrane region" description="Helical" evidence="1">
    <location>
        <begin position="326"/>
        <end position="345"/>
    </location>
</feature>
<dbReference type="Proteomes" id="UP000255124">
    <property type="component" value="Unassembled WGS sequence"/>
</dbReference>
<feature type="transmembrane region" description="Helical" evidence="1">
    <location>
        <begin position="160"/>
        <end position="179"/>
    </location>
</feature>
<dbReference type="EMBL" id="UFTA01000002">
    <property type="protein sequence ID" value="SUU93022.1"/>
    <property type="molecule type" value="Genomic_DNA"/>
</dbReference>
<feature type="transmembrane region" description="Helical" evidence="1">
    <location>
        <begin position="132"/>
        <end position="154"/>
    </location>
</feature>
<sequence>MKRKYVKSIGTENWIFVIIFFGFFIPIGKVMGVSNMLSTMMNEAYDLLINTCLYIMAISVITGALSAIFSEFGFITLIDKILSKIMKPIYNLPGAASLGIINCYLSDNPSILTLAHEDNFKSLFKKYQLPSLTNLGTSFGMGLIVTTTLSSLPINGAGKAAIIGNLGAIIGSIVSVRLMQHFTKKAYGTEEMIEVQSLKDVPSDSRLIRNGSVGSRFIEALLDGGKVGVEMGISIIPGVIGICTFIMLLTNSVGADGVYTGAANEGVAVFPWIGNKLSFILNPLFGFNYSESISVPITALGSAGAAMGLVKNLVENNLATTNDLAVFTAICMCWSGYLSTHVAMMDAIGTKELTGSAILSHTIGGIVAGVSAHLLFMLM</sequence>
<feature type="transmembrane region" description="Helical" evidence="1">
    <location>
        <begin position="12"/>
        <end position="33"/>
    </location>
</feature>
<reference evidence="2 4" key="1">
    <citation type="submission" date="2017-12" db="EMBL/GenBank/DDBJ databases">
        <title>Phylogenetic diversity of female urinary microbiome.</title>
        <authorList>
            <person name="Thomas-White K."/>
            <person name="Wolfe A.J."/>
        </authorList>
    </citation>
    <scope>NUCLEOTIDE SEQUENCE [LARGE SCALE GENOMIC DNA]</scope>
    <source>
        <strain evidence="2 4">UMB0119</strain>
    </source>
</reference>
<evidence type="ECO:0000313" key="3">
    <source>
        <dbReference type="EMBL" id="SUU93022.1"/>
    </source>
</evidence>
<feature type="transmembrane region" description="Helical" evidence="1">
    <location>
        <begin position="293"/>
        <end position="314"/>
    </location>
</feature>
<name>A0A2I1MB46_9FIRM</name>
<dbReference type="RefSeq" id="WP_101539517.1">
    <property type="nucleotide sequence ID" value="NZ_PKGS01000001.1"/>
</dbReference>
<proteinExistence type="predicted"/>
<keyword evidence="1" id="KW-0812">Transmembrane</keyword>
<feature type="transmembrane region" description="Helical" evidence="1">
    <location>
        <begin position="53"/>
        <end position="78"/>
    </location>
</feature>
<dbReference type="OrthoDB" id="6189592at2"/>
<keyword evidence="4" id="KW-1185">Reference proteome</keyword>
<feature type="transmembrane region" description="Helical" evidence="1">
    <location>
        <begin position="357"/>
        <end position="378"/>
    </location>
</feature>